<evidence type="ECO:0000313" key="3">
    <source>
        <dbReference type="Proteomes" id="UP000001026"/>
    </source>
</evidence>
<dbReference type="STRING" id="59919.PMM2069"/>
<dbReference type="HOGENOM" id="CLU_3331580_0_0_3"/>
<dbReference type="AlphaFoldDB" id="B9ER44"/>
<sequence>MEANQMTNLGLEIVFWLILLTYLGARLTQTKKGYKQQY</sequence>
<feature type="transmembrane region" description="Helical" evidence="1">
    <location>
        <begin position="6"/>
        <end position="25"/>
    </location>
</feature>
<proteinExistence type="predicted"/>
<keyword evidence="1" id="KW-0812">Transmembrane</keyword>
<dbReference type="Proteomes" id="UP000001026">
    <property type="component" value="Chromosome"/>
</dbReference>
<protein>
    <submittedName>
        <fullName evidence="2">Uncharacterized protein</fullName>
    </submittedName>
</protein>
<evidence type="ECO:0000256" key="1">
    <source>
        <dbReference type="SAM" id="Phobius"/>
    </source>
</evidence>
<keyword evidence="1" id="KW-0472">Membrane</keyword>
<keyword evidence="1" id="KW-1133">Transmembrane helix</keyword>
<name>B9ER44_PROMP</name>
<dbReference type="EMBL" id="BX548174">
    <property type="protein sequence ID" value="CAX37128.1"/>
    <property type="molecule type" value="Genomic_DNA"/>
</dbReference>
<evidence type="ECO:0000313" key="2">
    <source>
        <dbReference type="EMBL" id="CAX37128.1"/>
    </source>
</evidence>
<dbReference type="KEGG" id="pmm:PMM2069"/>
<gene>
    <name evidence="2" type="ordered locus">PMM2069</name>
</gene>
<accession>B9ER44</accession>
<reference evidence="2 3" key="1">
    <citation type="journal article" date="2003" name="Nature">
        <title>Genome divergence in two Prochlorococcus ecotypes reflects oceanic niche differentiation.</title>
        <authorList>
            <person name="Rocap G."/>
            <person name="Larimer F.W."/>
            <person name="Lamerdin J.E."/>
            <person name="Malfatti S."/>
            <person name="Chain P."/>
            <person name="Ahlgren N.A."/>
            <person name="Arellano A."/>
            <person name="Coleman M."/>
            <person name="Hauser L."/>
            <person name="Hess W.R."/>
            <person name="Johnson Z.I."/>
            <person name="Land M.L."/>
            <person name="Lindell D."/>
            <person name="Post A.F."/>
            <person name="Regala W."/>
            <person name="Shah M."/>
            <person name="Shaw S.L."/>
            <person name="Steglich C."/>
            <person name="Sullivan M.B."/>
            <person name="Ting C.S."/>
            <person name="Tolonen A."/>
            <person name="Webb E.A."/>
            <person name="Zinser E.R."/>
            <person name="Chisholm S.W."/>
        </authorList>
    </citation>
    <scope>NUCLEOTIDE SEQUENCE [LARGE SCALE GENOMIC DNA]</scope>
    <source>
        <strain evidence="3">CCMP1986 / NIES-2087 / MED4</strain>
    </source>
</reference>
<organism evidence="2 3">
    <name type="scientific">Prochlorococcus marinus subsp. pastoris (strain CCMP1986 / NIES-2087 / MED4)</name>
    <dbReference type="NCBI Taxonomy" id="59919"/>
    <lineage>
        <taxon>Bacteria</taxon>
        <taxon>Bacillati</taxon>
        <taxon>Cyanobacteriota</taxon>
        <taxon>Cyanophyceae</taxon>
        <taxon>Synechococcales</taxon>
        <taxon>Prochlorococcaceae</taxon>
        <taxon>Prochlorococcus</taxon>
    </lineage>
</organism>